<gene>
    <name evidence="2" type="ORF">BJY26_003272</name>
</gene>
<dbReference type="RefSeq" id="WP_179429236.1">
    <property type="nucleotide sequence ID" value="NZ_JACBZP010000001.1"/>
</dbReference>
<keyword evidence="1" id="KW-1133">Transmembrane helix</keyword>
<accession>A0A7Z0D4Y4</accession>
<comment type="caution">
    <text evidence="2">The sequence shown here is derived from an EMBL/GenBank/DDBJ whole genome shotgun (WGS) entry which is preliminary data.</text>
</comment>
<feature type="transmembrane region" description="Helical" evidence="1">
    <location>
        <begin position="6"/>
        <end position="24"/>
    </location>
</feature>
<dbReference type="InterPro" id="IPR019675">
    <property type="entry name" value="DUF2550"/>
</dbReference>
<reference evidence="2 3" key="1">
    <citation type="submission" date="2020-07" db="EMBL/GenBank/DDBJ databases">
        <title>Sequencing the genomes of 1000 actinobacteria strains.</title>
        <authorList>
            <person name="Klenk H.-P."/>
        </authorList>
    </citation>
    <scope>NUCLEOTIDE SEQUENCE [LARGE SCALE GENOMIC DNA]</scope>
    <source>
        <strain evidence="2 3">DSM 26341</strain>
    </source>
</reference>
<dbReference type="AlphaFoldDB" id="A0A7Z0D4Y4"/>
<organism evidence="2 3">
    <name type="scientific">Spelaeicoccus albus</name>
    <dbReference type="NCBI Taxonomy" id="1280376"/>
    <lineage>
        <taxon>Bacteria</taxon>
        <taxon>Bacillati</taxon>
        <taxon>Actinomycetota</taxon>
        <taxon>Actinomycetes</taxon>
        <taxon>Micrococcales</taxon>
        <taxon>Brevibacteriaceae</taxon>
        <taxon>Spelaeicoccus</taxon>
    </lineage>
</organism>
<name>A0A7Z0D4Y4_9MICO</name>
<dbReference type="Pfam" id="PF10739">
    <property type="entry name" value="DUF2550"/>
    <property type="match status" value="1"/>
</dbReference>
<evidence type="ECO:0000313" key="3">
    <source>
        <dbReference type="Proteomes" id="UP000539111"/>
    </source>
</evidence>
<protein>
    <recommendedName>
        <fullName evidence="4">DUF2550 family protein</fullName>
    </recommendedName>
</protein>
<keyword evidence="3" id="KW-1185">Reference proteome</keyword>
<dbReference type="EMBL" id="JACBZP010000001">
    <property type="protein sequence ID" value="NYI68966.1"/>
    <property type="molecule type" value="Genomic_DNA"/>
</dbReference>
<proteinExistence type="predicted"/>
<sequence>MSLTIVVPAVLLAIVLLVIIVFSVRRRHLSRVIGAFDCSVFVGGPVYPARRPHWRLGVSVYGKDRVDWYPVFALAGRPHLSWLRGDVEIVTREVPSDGEQFAVLPGALLVTCRSKKSGDFRIAVSPEAYAGLASWLEAAPPGQVGWMGRFT</sequence>
<evidence type="ECO:0000313" key="2">
    <source>
        <dbReference type="EMBL" id="NYI68966.1"/>
    </source>
</evidence>
<dbReference type="Proteomes" id="UP000539111">
    <property type="component" value="Unassembled WGS sequence"/>
</dbReference>
<keyword evidence="1" id="KW-0472">Membrane</keyword>
<keyword evidence="1" id="KW-0812">Transmembrane</keyword>
<evidence type="ECO:0008006" key="4">
    <source>
        <dbReference type="Google" id="ProtNLM"/>
    </source>
</evidence>
<evidence type="ECO:0000256" key="1">
    <source>
        <dbReference type="SAM" id="Phobius"/>
    </source>
</evidence>